<keyword evidence="3 6" id="KW-0732">Signal</keyword>
<gene>
    <name evidence="7" type="ORF">EDC28_107187</name>
</gene>
<keyword evidence="4" id="KW-0472">Membrane</keyword>
<reference evidence="7 8" key="1">
    <citation type="submission" date="2018-11" db="EMBL/GenBank/DDBJ databases">
        <title>Genomic Encyclopedia of Type Strains, Phase IV (KMG-IV): sequencing the most valuable type-strain genomes for metagenomic binning, comparative biology and taxonomic classification.</title>
        <authorList>
            <person name="Goeker M."/>
        </authorList>
    </citation>
    <scope>NUCLEOTIDE SEQUENCE [LARGE SCALE GENOMIC DNA]</scope>
    <source>
        <strain evidence="7 8">DSM 21945</strain>
    </source>
</reference>
<dbReference type="Proteomes" id="UP000268033">
    <property type="component" value="Unassembled WGS sequence"/>
</dbReference>
<dbReference type="PANTHER" id="PTHR38776">
    <property type="entry name" value="MLTA-INTERACTING PROTEIN-RELATED"/>
    <property type="match status" value="1"/>
</dbReference>
<sequence>MKYPLTLALVALSSTAMAEEASRWSAGIGVIQSPSPYIGVDNQNLVFPAVGYEGKDFYLRGPSAGYYLAKDEQWSLALGLQLGPSRLDPDKSDDQRMKRLDDRKFSVLGGVRATHKAKWGLLEGTLATDVSGRHDGQYAELAYKYPVIRNARFQLTPGLGLAYYSDDYADYYYGVSGGESLRSGFAEYHPGSATNSFATLDMNWKFASQWLAVASLRYTWLDDSLSDSPIVDKDHSTSAYLGLVYRF</sequence>
<evidence type="ECO:0000256" key="6">
    <source>
        <dbReference type="SAM" id="SignalP"/>
    </source>
</evidence>
<evidence type="ECO:0000256" key="1">
    <source>
        <dbReference type="ARBA" id="ARBA00004442"/>
    </source>
</evidence>
<evidence type="ECO:0000256" key="4">
    <source>
        <dbReference type="ARBA" id="ARBA00023136"/>
    </source>
</evidence>
<organism evidence="7 8">
    <name type="scientific">Gallaecimonas pentaromativorans</name>
    <dbReference type="NCBI Taxonomy" id="584787"/>
    <lineage>
        <taxon>Bacteria</taxon>
        <taxon>Pseudomonadati</taxon>
        <taxon>Pseudomonadota</taxon>
        <taxon>Gammaproteobacteria</taxon>
        <taxon>Enterobacterales</taxon>
        <taxon>Gallaecimonadaceae</taxon>
        <taxon>Gallaecimonas</taxon>
    </lineage>
</organism>
<dbReference type="InterPro" id="IPR010583">
    <property type="entry name" value="MipA"/>
</dbReference>
<comment type="caution">
    <text evidence="7">The sequence shown here is derived from an EMBL/GenBank/DDBJ whole genome shotgun (WGS) entry which is preliminary data.</text>
</comment>
<comment type="similarity">
    <text evidence="2">Belongs to the MipA/OmpV family.</text>
</comment>
<feature type="chain" id="PRO_5018313919" evidence="6">
    <location>
        <begin position="19"/>
        <end position="247"/>
    </location>
</feature>
<proteinExistence type="inferred from homology"/>
<dbReference type="PANTHER" id="PTHR38776:SF1">
    <property type="entry name" value="MLTA-INTERACTING PROTEIN-RELATED"/>
    <property type="match status" value="1"/>
</dbReference>
<keyword evidence="5" id="KW-0998">Cell outer membrane</keyword>
<accession>A0A3N1P6Y4</accession>
<dbReference type="GO" id="GO:0009279">
    <property type="term" value="C:cell outer membrane"/>
    <property type="evidence" value="ECO:0007669"/>
    <property type="project" value="UniProtKB-SubCell"/>
</dbReference>
<evidence type="ECO:0000313" key="8">
    <source>
        <dbReference type="Proteomes" id="UP000268033"/>
    </source>
</evidence>
<dbReference type="RefSeq" id="WP_123422024.1">
    <property type="nucleotide sequence ID" value="NZ_RJUL01000007.1"/>
</dbReference>
<feature type="signal peptide" evidence="6">
    <location>
        <begin position="1"/>
        <end position="18"/>
    </location>
</feature>
<evidence type="ECO:0000313" key="7">
    <source>
        <dbReference type="EMBL" id="ROQ24305.1"/>
    </source>
</evidence>
<dbReference type="STRING" id="584787.GCA_001247655_00619"/>
<dbReference type="EMBL" id="RJUL01000007">
    <property type="protein sequence ID" value="ROQ24305.1"/>
    <property type="molecule type" value="Genomic_DNA"/>
</dbReference>
<evidence type="ECO:0000256" key="5">
    <source>
        <dbReference type="ARBA" id="ARBA00023237"/>
    </source>
</evidence>
<dbReference type="Pfam" id="PF06629">
    <property type="entry name" value="MipA"/>
    <property type="match status" value="1"/>
</dbReference>
<comment type="subcellular location">
    <subcellularLocation>
        <location evidence="1">Cell outer membrane</location>
    </subcellularLocation>
</comment>
<dbReference type="AlphaFoldDB" id="A0A3N1P6Y4"/>
<name>A0A3N1P6Y4_9GAMM</name>
<evidence type="ECO:0000256" key="3">
    <source>
        <dbReference type="ARBA" id="ARBA00022729"/>
    </source>
</evidence>
<dbReference type="GO" id="GO:0009252">
    <property type="term" value="P:peptidoglycan biosynthetic process"/>
    <property type="evidence" value="ECO:0007669"/>
    <property type="project" value="TreeGrafter"/>
</dbReference>
<evidence type="ECO:0000256" key="2">
    <source>
        <dbReference type="ARBA" id="ARBA00005722"/>
    </source>
</evidence>
<keyword evidence="8" id="KW-1185">Reference proteome</keyword>
<protein>
    <submittedName>
        <fullName evidence="7">Outer membrane protein</fullName>
    </submittedName>
</protein>